<proteinExistence type="predicted"/>
<sequence>MRPPLFISARDNSFSPNPAYFDWKRIDAMMLSWIQATVSLDVLRALLQPGASLTVCEPCFKIDSLFRSQTQSQEVYYRREFVNFKKGNHSIFDYVNHLKILADNLLSLKVPITEKDLMTQLCTGLPQDYIPISTNITSRVPLPSFIEARSMLLLFEAQLKSFGPVSASLDHSSPAAFFAPRHFQSNGNRVFLAVVESTISLASPKLVSKALYVEASPGSTMASPSTSTPHFDTGETSHMTPNYGDGSLSNIVSQALMIAVPVGLATILDDLIHLIPGVLLACLSCLD</sequence>
<dbReference type="PANTHER" id="PTHR47481:SF29">
    <property type="entry name" value="RETROTRANSPOSON GAG DOMAIN-CONTAINING PROTEIN"/>
    <property type="match status" value="1"/>
</dbReference>
<evidence type="ECO:0000313" key="3">
    <source>
        <dbReference type="Proteomes" id="UP001454036"/>
    </source>
</evidence>
<evidence type="ECO:0000256" key="1">
    <source>
        <dbReference type="SAM" id="MobiDB-lite"/>
    </source>
</evidence>
<dbReference type="Proteomes" id="UP001454036">
    <property type="component" value="Unassembled WGS sequence"/>
</dbReference>
<evidence type="ECO:0000313" key="2">
    <source>
        <dbReference type="EMBL" id="GAA0182727.1"/>
    </source>
</evidence>
<dbReference type="AlphaFoldDB" id="A0AAV3RPF4"/>
<keyword evidence="3" id="KW-1185">Reference proteome</keyword>
<feature type="region of interest" description="Disordered" evidence="1">
    <location>
        <begin position="218"/>
        <end position="239"/>
    </location>
</feature>
<reference evidence="2 3" key="1">
    <citation type="submission" date="2024-01" db="EMBL/GenBank/DDBJ databases">
        <title>The complete chloroplast genome sequence of Lithospermum erythrorhizon: insights into the phylogenetic relationship among Boraginaceae species and the maternal lineages of purple gromwells.</title>
        <authorList>
            <person name="Okada T."/>
            <person name="Watanabe K."/>
        </authorList>
    </citation>
    <scope>NUCLEOTIDE SEQUENCE [LARGE SCALE GENOMIC DNA]</scope>
</reference>
<dbReference type="EMBL" id="BAABME010010881">
    <property type="protein sequence ID" value="GAA0182727.1"/>
    <property type="molecule type" value="Genomic_DNA"/>
</dbReference>
<organism evidence="2 3">
    <name type="scientific">Lithospermum erythrorhizon</name>
    <name type="common">Purple gromwell</name>
    <name type="synonym">Lithospermum officinale var. erythrorhizon</name>
    <dbReference type="NCBI Taxonomy" id="34254"/>
    <lineage>
        <taxon>Eukaryota</taxon>
        <taxon>Viridiplantae</taxon>
        <taxon>Streptophyta</taxon>
        <taxon>Embryophyta</taxon>
        <taxon>Tracheophyta</taxon>
        <taxon>Spermatophyta</taxon>
        <taxon>Magnoliopsida</taxon>
        <taxon>eudicotyledons</taxon>
        <taxon>Gunneridae</taxon>
        <taxon>Pentapetalae</taxon>
        <taxon>asterids</taxon>
        <taxon>lamiids</taxon>
        <taxon>Boraginales</taxon>
        <taxon>Boraginaceae</taxon>
        <taxon>Boraginoideae</taxon>
        <taxon>Lithospermeae</taxon>
        <taxon>Lithospermum</taxon>
    </lineage>
</organism>
<name>A0AAV3RPF4_LITER</name>
<gene>
    <name evidence="2" type="ORF">LIER_30415</name>
</gene>
<comment type="caution">
    <text evidence="2">The sequence shown here is derived from an EMBL/GenBank/DDBJ whole genome shotgun (WGS) entry which is preliminary data.</text>
</comment>
<protein>
    <submittedName>
        <fullName evidence="2">Uncharacterized protein</fullName>
    </submittedName>
</protein>
<dbReference type="Pfam" id="PF14223">
    <property type="entry name" value="Retrotran_gag_2"/>
    <property type="match status" value="1"/>
</dbReference>
<accession>A0AAV3RPF4</accession>
<dbReference type="PANTHER" id="PTHR47481">
    <property type="match status" value="1"/>
</dbReference>